<dbReference type="PANTHER" id="PTHR46969:SF1">
    <property type="entry name" value="BIFUNCTIONAL PROTEIN HLDE"/>
    <property type="match status" value="1"/>
</dbReference>
<organism evidence="2">
    <name type="scientific">marine metagenome</name>
    <dbReference type="NCBI Taxonomy" id="408172"/>
    <lineage>
        <taxon>unclassified sequences</taxon>
        <taxon>metagenomes</taxon>
        <taxon>ecological metagenomes</taxon>
    </lineage>
</organism>
<dbReference type="InterPro" id="IPR029056">
    <property type="entry name" value="Ribokinase-like"/>
</dbReference>
<proteinExistence type="predicted"/>
<protein>
    <recommendedName>
        <fullName evidence="1">Carbohydrate kinase PfkB domain-containing protein</fullName>
    </recommendedName>
</protein>
<accession>A0A381PXR1</accession>
<reference evidence="2" key="1">
    <citation type="submission" date="2018-05" db="EMBL/GenBank/DDBJ databases">
        <authorList>
            <person name="Lanie J.A."/>
            <person name="Ng W.-L."/>
            <person name="Kazmierczak K.M."/>
            <person name="Andrzejewski T.M."/>
            <person name="Davidsen T.M."/>
            <person name="Wayne K.J."/>
            <person name="Tettelin H."/>
            <person name="Glass J.I."/>
            <person name="Rusch D."/>
            <person name="Podicherti R."/>
            <person name="Tsui H.-C.T."/>
            <person name="Winkler M.E."/>
        </authorList>
    </citation>
    <scope>NUCLEOTIDE SEQUENCE</scope>
</reference>
<dbReference type="EMBL" id="UINC01001136">
    <property type="protein sequence ID" value="SUZ71855.1"/>
    <property type="molecule type" value="Genomic_DNA"/>
</dbReference>
<evidence type="ECO:0000259" key="1">
    <source>
        <dbReference type="Pfam" id="PF00294"/>
    </source>
</evidence>
<dbReference type="PANTHER" id="PTHR46969">
    <property type="entry name" value="BIFUNCTIONAL PROTEIN HLDE"/>
    <property type="match status" value="1"/>
</dbReference>
<dbReference type="SUPFAM" id="SSF53613">
    <property type="entry name" value="Ribokinase-like"/>
    <property type="match status" value="1"/>
</dbReference>
<dbReference type="InterPro" id="IPR011611">
    <property type="entry name" value="PfkB_dom"/>
</dbReference>
<dbReference type="Pfam" id="PF00294">
    <property type="entry name" value="PfkB"/>
    <property type="match status" value="1"/>
</dbReference>
<dbReference type="AlphaFoldDB" id="A0A381PXR1"/>
<evidence type="ECO:0000313" key="2">
    <source>
        <dbReference type="EMBL" id="SUZ71855.1"/>
    </source>
</evidence>
<dbReference type="GO" id="GO:0033785">
    <property type="term" value="F:heptose 7-phosphate kinase activity"/>
    <property type="evidence" value="ECO:0007669"/>
    <property type="project" value="TreeGrafter"/>
</dbReference>
<name>A0A381PXR1_9ZZZZ</name>
<gene>
    <name evidence="2" type="ORF">METZ01_LOCUS24709</name>
</gene>
<dbReference type="GO" id="GO:0005829">
    <property type="term" value="C:cytosol"/>
    <property type="evidence" value="ECO:0007669"/>
    <property type="project" value="TreeGrafter"/>
</dbReference>
<feature type="domain" description="Carbohydrate kinase PfkB" evidence="1">
    <location>
        <begin position="52"/>
        <end position="328"/>
    </location>
</feature>
<dbReference type="GO" id="GO:0033786">
    <property type="term" value="F:heptose-1-phosphate adenylyltransferase activity"/>
    <property type="evidence" value="ECO:0007669"/>
    <property type="project" value="TreeGrafter"/>
</dbReference>
<dbReference type="Gene3D" id="3.40.1190.20">
    <property type="match status" value="1"/>
</dbReference>
<sequence>MHHHAQTMDEVEERAATLKRLRVLLDDVGSSKVTLIGDVMLDRFHHGYANNLDSTAPVPVLKILRSEETPGAAAHIAMGLNSLGLQISLYCCVGDDREGRVIIGKLSEHGIDPSGIAIVPERSTLTKIRFYGSRESLLDKSQILLQADRGPRERLPNSVFESLTEQAMSSLGDSCAIVLSDYDKGVLNAAGARALIDAASEAGLPVIMDPKLTGLDRSRGADVVLFEKRGLDLLSRRQMASDPADAAKSLIEEHDWGAMLVLGGIHGVTLYQAGLEPMHIPCAAPAPVQQIGLHDAAATALAAALGNGLSITDAASLAAAACECVLSAEASHEFVNRTTLGLWLDELAWQLRISDR</sequence>